<dbReference type="InterPro" id="IPR000719">
    <property type="entry name" value="Prot_kinase_dom"/>
</dbReference>
<evidence type="ECO:0000256" key="3">
    <source>
        <dbReference type="ARBA" id="ARBA00022448"/>
    </source>
</evidence>
<dbReference type="InterPro" id="IPR011009">
    <property type="entry name" value="Kinase-like_dom_sf"/>
</dbReference>
<dbReference type="SUPFAM" id="SSF56112">
    <property type="entry name" value="Protein kinase-like (PK-like)"/>
    <property type="match status" value="1"/>
</dbReference>
<dbReference type="Pfam" id="PF00025">
    <property type="entry name" value="Arf"/>
    <property type="match status" value="1"/>
</dbReference>
<dbReference type="SMART" id="SM00220">
    <property type="entry name" value="S_TKc"/>
    <property type="match status" value="1"/>
</dbReference>
<comment type="similarity">
    <text evidence="2">Belongs to the small GTPase superfamily. Arf family.</text>
</comment>
<feature type="region of interest" description="Disordered" evidence="13">
    <location>
        <begin position="245"/>
        <end position="268"/>
    </location>
</feature>
<dbReference type="InterPro" id="IPR027417">
    <property type="entry name" value="P-loop_NTPase"/>
</dbReference>
<dbReference type="GO" id="GO:0015031">
    <property type="term" value="P:protein transport"/>
    <property type="evidence" value="ECO:0007669"/>
    <property type="project" value="UniProtKB-KW"/>
</dbReference>
<evidence type="ECO:0000256" key="7">
    <source>
        <dbReference type="ARBA" id="ARBA00022927"/>
    </source>
</evidence>
<dbReference type="PANTHER" id="PTHR11711">
    <property type="entry name" value="ADP RIBOSYLATION FACTOR-RELATED"/>
    <property type="match status" value="1"/>
</dbReference>
<evidence type="ECO:0000256" key="5">
    <source>
        <dbReference type="ARBA" id="ARBA00022741"/>
    </source>
</evidence>
<evidence type="ECO:0000256" key="10">
    <source>
        <dbReference type="ARBA" id="ARBA00023288"/>
    </source>
</evidence>
<dbReference type="InterPro" id="IPR005225">
    <property type="entry name" value="Small_GTP-bd"/>
</dbReference>
<dbReference type="Gene3D" id="1.10.510.10">
    <property type="entry name" value="Transferase(Phosphotransferase) domain 1"/>
    <property type="match status" value="1"/>
</dbReference>
<name>A0AAV2LCK8_KNICA</name>
<evidence type="ECO:0000256" key="2">
    <source>
        <dbReference type="ARBA" id="ARBA00010290"/>
    </source>
</evidence>
<keyword evidence="6" id="KW-0931">ER-Golgi transport</keyword>
<reference evidence="15 16" key="1">
    <citation type="submission" date="2024-04" db="EMBL/GenBank/DDBJ databases">
        <authorList>
            <person name="Waldvogel A.-M."/>
            <person name="Schoenle A."/>
        </authorList>
    </citation>
    <scope>NUCLEOTIDE SEQUENCE [LARGE SCALE GENOMIC DNA]</scope>
</reference>
<feature type="compositionally biased region" description="Basic and acidic residues" evidence="13">
    <location>
        <begin position="772"/>
        <end position="783"/>
    </location>
</feature>
<keyword evidence="5 11" id="KW-0547">Nucleotide-binding</keyword>
<keyword evidence="10" id="KW-0449">Lipoprotein</keyword>
<dbReference type="Pfam" id="PF00069">
    <property type="entry name" value="Pkinase"/>
    <property type="match status" value="1"/>
</dbReference>
<sequence>MQLWGGSCRWGNKSVGRPAVILPLNLKQKTRLDSIVMAIPQLFTVVSEDVELSFMGKEDGQACEESGSLVQAISPHLRRVMQQGTAKQVGPKLFEENPEVSILAQAESEDFQEFSPTPNAQLPYLRSQLHRKHRSFAKGTAFLSDTDEEDGTEQPHHLQKKQRRKSRVRLSAEDGEERPVIQGLWVQEIDWLRSTNKEMSSCDIIPPPPQFTDSYNGDQVSSLCCSSEDKLQAVSISEDQYRLTESSLDRGDSDWDFEQDSESSDSDSSCCVEECGHCSRGMPDSGLSLMGVSGFGRDQSYCPSSCESVSDSSNRFSGCAQSLLGMLDHTSSVNLSTDEMDKMEAVLEELRGRVCHIPKMFATLFFEDVMRQSLREWTLKCTINEGLLFHNAMQPRSSQYREGREYCVVQHIQNGSYGDVFSVQDKRTGFTCAAKRIPISRFSCEEVSTWSAQDSPHIVELFGAVREGPYIVLFMDLKPACLGTLLKEMNSLPEDLALHYLLQMLEALEHLHSLNVVHLDVKVDNVLLSADCTHTFLCDFGLSETLDDNGWSTKTFRGSAFPGTETHMAPEVAQGEQLSTKADVWSSCCMLLHMLNGCQPWIRYYSHPLCLQIVNEPPPLWEVPSNCNNFTAKVFRAGLKKDPDKRASAKSLRKKTTKALRAVGGLSSWSIKIACEKLYSPKRQKDDNPSSQLHESRKCKAPLLTNMHWVSPWRALAADEDSDGSHWEQTSDQDCDVEPKSLRDNYLDENEWDTTSELSDVDIYIGEEEYTEEKGVKSDRDYEGDWEEDEDEEFSTEYFRGLKDIFPVLQKGQTQEDWWGSEEELEYLRDGVSLGNTGQPPSPEPRDDPPSCFSCSDSSQIDASDNDTDRSSDDLSSGVFSSSNSQADEYLEWTVSPHSRSSYCFEGVDIWIEDIQGQCLRIHEQRQVKVGHVAIGISNQISEEAFTLETLDRKLVSFEQEIKASDNGKIEKLPFLELRHHGECICEFIQGPLRQKGDENSYVTTIPTIGFNVETVEYKNISFTVWDVGGQDKIRPLWRHYFQNTQGLIFVVDSNDRERVNEAREELSRMLSEDELREAVLLVFANKQDLPNAMNAAEITDKLGLHSLRHRNWYIQATCATSGDGLYEGLDWLSNQLKNSPK</sequence>
<dbReference type="FunFam" id="3.40.50.300:FF:003500">
    <property type="entry name" value="ADP-ribosylation factor 1"/>
    <property type="match status" value="1"/>
</dbReference>
<feature type="region of interest" description="Disordered" evidence="13">
    <location>
        <begin position="772"/>
        <end position="792"/>
    </location>
</feature>
<dbReference type="SMART" id="SM00178">
    <property type="entry name" value="SAR"/>
    <property type="match status" value="1"/>
</dbReference>
<feature type="domain" description="Protein kinase" evidence="14">
    <location>
        <begin position="406"/>
        <end position="660"/>
    </location>
</feature>
<dbReference type="PRINTS" id="PR00328">
    <property type="entry name" value="SAR1GTPBP"/>
</dbReference>
<evidence type="ECO:0000256" key="11">
    <source>
        <dbReference type="PIRSR" id="PIRSR606689-1"/>
    </source>
</evidence>
<organism evidence="15 16">
    <name type="scientific">Knipowitschia caucasica</name>
    <name type="common">Caucasian dwarf goby</name>
    <name type="synonym">Pomatoschistus caucasicus</name>
    <dbReference type="NCBI Taxonomy" id="637954"/>
    <lineage>
        <taxon>Eukaryota</taxon>
        <taxon>Metazoa</taxon>
        <taxon>Chordata</taxon>
        <taxon>Craniata</taxon>
        <taxon>Vertebrata</taxon>
        <taxon>Euteleostomi</taxon>
        <taxon>Actinopterygii</taxon>
        <taxon>Neopterygii</taxon>
        <taxon>Teleostei</taxon>
        <taxon>Neoteleostei</taxon>
        <taxon>Acanthomorphata</taxon>
        <taxon>Gobiaria</taxon>
        <taxon>Gobiiformes</taxon>
        <taxon>Gobioidei</taxon>
        <taxon>Gobiidae</taxon>
        <taxon>Gobiinae</taxon>
        <taxon>Knipowitschia</taxon>
    </lineage>
</organism>
<accession>A0AAV2LCK8</accession>
<dbReference type="GO" id="GO:0005525">
    <property type="term" value="F:GTP binding"/>
    <property type="evidence" value="ECO:0007669"/>
    <property type="project" value="UniProtKB-KW"/>
</dbReference>
<keyword evidence="3" id="KW-0813">Transport</keyword>
<feature type="binding site" evidence="11">
    <location>
        <position position="1030"/>
    </location>
    <ligand>
        <name>GTP</name>
        <dbReference type="ChEBI" id="CHEBI:37565"/>
    </ligand>
</feature>
<evidence type="ECO:0000256" key="6">
    <source>
        <dbReference type="ARBA" id="ARBA00022892"/>
    </source>
</evidence>
<dbReference type="Gene3D" id="3.30.200.20">
    <property type="entry name" value="Phosphorylase Kinase, domain 1"/>
    <property type="match status" value="1"/>
</dbReference>
<dbReference type="PROSITE" id="PS50011">
    <property type="entry name" value="PROTEIN_KINASE_DOM"/>
    <property type="match status" value="1"/>
</dbReference>
<dbReference type="SMART" id="SM00177">
    <property type="entry name" value="ARF"/>
    <property type="match status" value="1"/>
</dbReference>
<feature type="region of interest" description="Disordered" evidence="13">
    <location>
        <begin position="832"/>
        <end position="882"/>
    </location>
</feature>
<dbReference type="GO" id="GO:0016192">
    <property type="term" value="P:vesicle-mediated transport"/>
    <property type="evidence" value="ECO:0007669"/>
    <property type="project" value="UniProtKB-KW"/>
</dbReference>
<dbReference type="GO" id="GO:0005794">
    <property type="term" value="C:Golgi apparatus"/>
    <property type="evidence" value="ECO:0007669"/>
    <property type="project" value="UniProtKB-SubCell"/>
</dbReference>
<evidence type="ECO:0000256" key="9">
    <source>
        <dbReference type="ARBA" id="ARBA00023134"/>
    </source>
</evidence>
<dbReference type="FunFam" id="1.10.510.10:FF:000383">
    <property type="entry name" value="Mitogen-activated protein kinase kinase kinase 14"/>
    <property type="match status" value="1"/>
</dbReference>
<keyword evidence="8" id="KW-0333">Golgi apparatus</keyword>
<evidence type="ECO:0000313" key="16">
    <source>
        <dbReference type="Proteomes" id="UP001497482"/>
    </source>
</evidence>
<dbReference type="GO" id="GO:0004672">
    <property type="term" value="F:protein kinase activity"/>
    <property type="evidence" value="ECO:0007669"/>
    <property type="project" value="InterPro"/>
</dbReference>
<feature type="compositionally biased region" description="Acidic residues" evidence="13">
    <location>
        <begin position="254"/>
        <end position="265"/>
    </location>
</feature>
<comment type="subcellular location">
    <subcellularLocation>
        <location evidence="1">Golgi apparatus</location>
    </subcellularLocation>
</comment>
<keyword evidence="7" id="KW-0653">Protein transport</keyword>
<dbReference type="Gene3D" id="3.40.50.300">
    <property type="entry name" value="P-loop containing nucleotide triphosphate hydrolases"/>
    <property type="match status" value="1"/>
</dbReference>
<dbReference type="GO" id="GO:0005524">
    <property type="term" value="F:ATP binding"/>
    <property type="evidence" value="ECO:0007669"/>
    <property type="project" value="InterPro"/>
</dbReference>
<dbReference type="InterPro" id="IPR006689">
    <property type="entry name" value="Small_GTPase_ARF/SAR"/>
</dbReference>
<feature type="compositionally biased region" description="Low complexity" evidence="13">
    <location>
        <begin position="850"/>
        <end position="859"/>
    </location>
</feature>
<evidence type="ECO:0000256" key="8">
    <source>
        <dbReference type="ARBA" id="ARBA00023034"/>
    </source>
</evidence>
<protein>
    <recommendedName>
        <fullName evidence="14">Protein kinase domain-containing protein</fullName>
    </recommendedName>
</protein>
<dbReference type="GO" id="GO:0003924">
    <property type="term" value="F:GTPase activity"/>
    <property type="evidence" value="ECO:0007669"/>
    <property type="project" value="InterPro"/>
</dbReference>
<dbReference type="PROSITE" id="PS00108">
    <property type="entry name" value="PROTEIN_KINASE_ST"/>
    <property type="match status" value="1"/>
</dbReference>
<keyword evidence="4" id="KW-0519">Myristate</keyword>
<evidence type="ECO:0000256" key="1">
    <source>
        <dbReference type="ARBA" id="ARBA00004555"/>
    </source>
</evidence>
<proteinExistence type="inferred from homology"/>
<keyword evidence="9 11" id="KW-0342">GTP-binding</keyword>
<dbReference type="PROSITE" id="PS51417">
    <property type="entry name" value="ARF"/>
    <property type="match status" value="1"/>
</dbReference>
<dbReference type="InterPro" id="IPR024156">
    <property type="entry name" value="Small_GTPase_ARF"/>
</dbReference>
<dbReference type="EMBL" id="OZ035845">
    <property type="protein sequence ID" value="CAL1600107.1"/>
    <property type="molecule type" value="Genomic_DNA"/>
</dbReference>
<feature type="binding site" evidence="12">
    <location>
        <position position="1008"/>
    </location>
    <ligand>
        <name>Mg(2+)</name>
        <dbReference type="ChEBI" id="CHEBI:18420"/>
    </ligand>
</feature>
<dbReference type="InterPro" id="IPR045872">
    <property type="entry name" value="Arf1-5-like"/>
</dbReference>
<feature type="region of interest" description="Disordered" evidence="13">
    <location>
        <begin position="142"/>
        <end position="174"/>
    </location>
</feature>
<feature type="compositionally biased region" description="Basic residues" evidence="13">
    <location>
        <begin position="157"/>
        <end position="168"/>
    </location>
</feature>
<dbReference type="AlphaFoldDB" id="A0AAV2LCK8"/>
<dbReference type="GO" id="GO:0046872">
    <property type="term" value="F:metal ion binding"/>
    <property type="evidence" value="ECO:0007669"/>
    <property type="project" value="UniProtKB-KW"/>
</dbReference>
<dbReference type="NCBIfam" id="TIGR00231">
    <property type="entry name" value="small_GTP"/>
    <property type="match status" value="1"/>
</dbReference>
<feature type="binding site" evidence="11">
    <location>
        <begin position="1086"/>
        <end position="1089"/>
    </location>
    <ligand>
        <name>GTP</name>
        <dbReference type="ChEBI" id="CHEBI:37565"/>
    </ligand>
</feature>
<evidence type="ECO:0000259" key="14">
    <source>
        <dbReference type="PROSITE" id="PS50011"/>
    </source>
</evidence>
<dbReference type="CDD" id="cd04150">
    <property type="entry name" value="Arf1_5_like"/>
    <property type="match status" value="1"/>
</dbReference>
<evidence type="ECO:0000313" key="15">
    <source>
        <dbReference type="EMBL" id="CAL1600107.1"/>
    </source>
</evidence>
<evidence type="ECO:0000256" key="13">
    <source>
        <dbReference type="SAM" id="MobiDB-lite"/>
    </source>
</evidence>
<keyword evidence="16" id="KW-1185">Reference proteome</keyword>
<dbReference type="Proteomes" id="UP001497482">
    <property type="component" value="Chromosome 23"/>
</dbReference>
<dbReference type="SUPFAM" id="SSF52540">
    <property type="entry name" value="P-loop containing nucleoside triphosphate hydrolases"/>
    <property type="match status" value="1"/>
</dbReference>
<evidence type="ECO:0000256" key="12">
    <source>
        <dbReference type="PIRSR" id="PIRSR606689-2"/>
    </source>
</evidence>
<evidence type="ECO:0000256" key="4">
    <source>
        <dbReference type="ARBA" id="ARBA00022707"/>
    </source>
</evidence>
<dbReference type="InterPro" id="IPR008271">
    <property type="entry name" value="Ser/Thr_kinase_AS"/>
</dbReference>
<gene>
    <name evidence="15" type="ORF">KC01_LOCUS28248</name>
</gene>
<keyword evidence="12" id="KW-0460">Magnesium</keyword>
<feature type="region of interest" description="Disordered" evidence="13">
    <location>
        <begin position="720"/>
        <end position="739"/>
    </location>
</feature>
<keyword evidence="12" id="KW-0479">Metal-binding</keyword>